<evidence type="ECO:0000256" key="2">
    <source>
        <dbReference type="ARBA" id="ARBA00022801"/>
    </source>
</evidence>
<dbReference type="GO" id="GO:0016787">
    <property type="term" value="F:hydrolase activity"/>
    <property type="evidence" value="ECO:0007669"/>
    <property type="project" value="UniProtKB-KW"/>
</dbReference>
<proteinExistence type="inferred from homology"/>
<accession>A0A9E7YDD9</accession>
<feature type="site" description="Substrate binding" evidence="4">
    <location>
        <position position="150"/>
    </location>
</feature>
<comment type="caution">
    <text evidence="4">Lacks conserved residue(s) required for the propagation of feature annotation.</text>
</comment>
<dbReference type="Proteomes" id="UP001264959">
    <property type="component" value="Segment"/>
</dbReference>
<comment type="catalytic activity">
    <reaction evidence="3">
        <text>2',3'-cGAMP + H2O = Gp(2'-5')Ap(3') + H(+)</text>
        <dbReference type="Rhea" id="RHEA:59472"/>
        <dbReference type="ChEBI" id="CHEBI:15377"/>
        <dbReference type="ChEBI" id="CHEBI:15378"/>
        <dbReference type="ChEBI" id="CHEBI:143093"/>
        <dbReference type="ChEBI" id="CHEBI:143098"/>
    </reaction>
    <physiologicalReaction direction="left-to-right" evidence="3">
        <dbReference type="Rhea" id="RHEA:59473"/>
    </physiologicalReaction>
</comment>
<evidence type="ECO:0000256" key="3">
    <source>
        <dbReference type="ARBA" id="ARBA00023932"/>
    </source>
</evidence>
<dbReference type="GO" id="GO:0004518">
    <property type="term" value="F:nuclease activity"/>
    <property type="evidence" value="ECO:0007669"/>
    <property type="project" value="UniProtKB-UniRule"/>
</dbReference>
<evidence type="ECO:0000313" key="5">
    <source>
        <dbReference type="EMBL" id="UZE89692.1"/>
    </source>
</evidence>
<feature type="site" description="Substrate binding" evidence="4">
    <location>
        <position position="196"/>
    </location>
</feature>
<feature type="site" description="Substrate binding" evidence="4">
    <location>
        <position position="230"/>
    </location>
</feature>
<feature type="active site" description="Proton donor" evidence="4">
    <location>
        <position position="49"/>
    </location>
</feature>
<comment type="function">
    <text evidence="4">Nuclease that cleaves host 2',3'-cGAMP.</text>
</comment>
<comment type="domain">
    <text evidence="4">The substrate binding site is formed by the N-terminus of a monomer and the C-terminus of the opposite monomer.</text>
</comment>
<feature type="site" description="Substrate binding" evidence="4">
    <location>
        <position position="96"/>
    </location>
</feature>
<dbReference type="Pfam" id="PF04766">
    <property type="entry name" value="Baculo_p26"/>
    <property type="match status" value="1"/>
</dbReference>
<feature type="active site" description="Shared with catalytic histidine of dimeric partner" evidence="4">
    <location>
        <position position="185"/>
    </location>
</feature>
<keyword evidence="6" id="KW-1185">Reference proteome</keyword>
<feature type="active site" description="Proton acceptor; shared with catalytic histidine of dimeric partner" evidence="4">
    <location>
        <position position="189"/>
    </location>
</feature>
<evidence type="ECO:0000313" key="6">
    <source>
        <dbReference type="Proteomes" id="UP001264959"/>
    </source>
</evidence>
<keyword evidence="2 4" id="KW-0378">Hydrolase</keyword>
<name>A0A9E7YDD9_9ABAC</name>
<reference evidence="5" key="1">
    <citation type="journal article" date="2022" name="Viruses">
        <title>The Parapoynx stagnalis Nucleopolyhedrovirus (PastNPV), a Divergent Member of the Alphabaculovirus Group I Clade, Encodes a Homolog of Ran GTPase.</title>
        <authorList>
            <person name="Harrison R.L."/>
            <person name="Rowley D.L."/>
        </authorList>
    </citation>
    <scope>NUCLEOTIDE SEQUENCE</scope>
    <source>
        <strain evidence="5">BCIPV-473</strain>
    </source>
</reference>
<evidence type="ECO:0000256" key="4">
    <source>
        <dbReference type="HAMAP-Rule" id="MF_04143"/>
    </source>
</evidence>
<dbReference type="InterPro" id="IPR006853">
    <property type="entry name" value="Poxin_vir"/>
</dbReference>
<organism evidence="5 6">
    <name type="scientific">Parapoynx stagnalis nucleopolyhedrovirus</name>
    <dbReference type="NCBI Taxonomy" id="2993413"/>
    <lineage>
        <taxon>Viruses</taxon>
        <taxon>Viruses incertae sedis</taxon>
        <taxon>Naldaviricetes</taxon>
        <taxon>Lefavirales</taxon>
        <taxon>Baculoviridae</taxon>
        <taxon>Alphabaculovirus</taxon>
        <taxon>Alphabaculovirus pastagnalis</taxon>
    </lineage>
</organism>
<dbReference type="HAMAP" id="MF_04143">
    <property type="entry name" value="Poxins"/>
    <property type="match status" value="1"/>
</dbReference>
<sequence length="243" mass="28379">MEFEKYNVLYKIDHNKKFVKLLKINNEVAFMRIFNPGQEIYDEDLNVYHQFPGVAVSTIFPRLEINTIVDVLLNDNTLFSCKADKISLNYHICNNRLILGVLITVHLNNKDVIDKLYLGAPIFKNNKLISVVTALHYIKEDEILMPITGIRNELQISADLKVTNGLPVEKLLPNMSVYGNKQLPYKEIKQFIIQQNKIPENVKENYKLFYNDSEVRLTFNRGNIQIQHWRMPGPLIQQINKNY</sequence>
<evidence type="ECO:0000256" key="1">
    <source>
        <dbReference type="ARBA" id="ARBA00022722"/>
    </source>
</evidence>
<protein>
    <submittedName>
        <fullName evidence="5">P26</fullName>
    </submittedName>
</protein>
<dbReference type="EMBL" id="ON704650">
    <property type="protein sequence ID" value="UZE89692.1"/>
    <property type="molecule type" value="Genomic_DNA"/>
</dbReference>
<keyword evidence="1 4" id="KW-0540">Nuclease</keyword>
<dbReference type="GO" id="GO:0061507">
    <property type="term" value="F:2',3'-cyclic GMP-AMP binding"/>
    <property type="evidence" value="ECO:0007669"/>
    <property type="project" value="UniProtKB-UniRule"/>
</dbReference>
<comment type="subunit">
    <text evidence="4">Homodimer.</text>
</comment>